<comment type="function">
    <text evidence="40">P450 monooxygenase that plays a major role in cholesterol homeostasis in the brain. Primarily catalyzes the hydroxylation (with S stereochemistry) at C-24 of cholesterol side chain, triggering cholesterol diffusion out of neurons and its further degradation. By promoting constant cholesterol elimination in neurons, may activate the mevalonate pathway and coordinate the synthesis of new cholesterol and nonsterol isoprenoids involved in synaptic activity and learning. Further hydroxylates cholesterol derivatives and hormone steroids on both the ring and side chain of these molecules, converting them into active oxysterols involved in lipid signaling and biosynthesis. Acts as an epoxidase converting cholesta-5,24-dien-3beta-ol/desmosterol into (24S),25-epoxycholesterol, an abundant lipid ligand of nuclear NR1H2 and NR1H3 receptors shown to promote neurogenesis in developing brain. May also catalyze the oxidative metabolism of xenobiotics, such as clotrimazole.</text>
</comment>
<dbReference type="FunFam" id="1.10.630.10:FF:000031">
    <property type="entry name" value="cholesterol 24-hydroxylase isoform X2"/>
    <property type="match status" value="1"/>
</dbReference>
<dbReference type="GO" id="GO:0006707">
    <property type="term" value="P:cholesterol catabolic process"/>
    <property type="evidence" value="ECO:0000318"/>
    <property type="project" value="GO_Central"/>
</dbReference>
<dbReference type="InParanoid" id="W5MQL3"/>
<comment type="pathway">
    <text evidence="5">Lipid metabolism; C21-steroid hormone metabolism.</text>
</comment>
<evidence type="ECO:0000256" key="46">
    <source>
        <dbReference type="PIRSR" id="PIRSR602401-1"/>
    </source>
</evidence>
<evidence type="ECO:0000256" key="17">
    <source>
        <dbReference type="ARBA" id="ARBA00023033"/>
    </source>
</evidence>
<reference evidence="49" key="1">
    <citation type="submission" date="2011-12" db="EMBL/GenBank/DDBJ databases">
        <title>The Draft Genome of Lepisosteus oculatus.</title>
        <authorList>
            <consortium name="The Broad Institute Genome Assembly &amp; Analysis Group"/>
            <consortium name="Computational R&amp;D Group"/>
            <consortium name="and Sequencing Platform"/>
            <person name="Di Palma F."/>
            <person name="Alfoldi J."/>
            <person name="Johnson J."/>
            <person name="Berlin A."/>
            <person name="Gnerre S."/>
            <person name="Jaffe D."/>
            <person name="MacCallum I."/>
            <person name="Young S."/>
            <person name="Walker B.J."/>
            <person name="Lander E.S."/>
            <person name="Lindblad-Toh K."/>
        </authorList>
    </citation>
    <scope>NUCLEOTIDE SEQUENCE [LARGE SCALE GENOMIC DNA]</scope>
</reference>
<comment type="catalytic activity">
    <reaction evidence="36">
        <text>(24S)-hydroxycholesterol + reduced [NADPH--hemoprotein reductase] + O2 = (24S,25R)-24,26-dihydroxycholesterol + oxidized [NADPH--hemoprotein reductase] + H2O + H(+)</text>
        <dbReference type="Rhea" id="RHEA:46388"/>
        <dbReference type="Rhea" id="RHEA-COMP:11964"/>
        <dbReference type="Rhea" id="RHEA-COMP:11965"/>
        <dbReference type="ChEBI" id="CHEBI:15377"/>
        <dbReference type="ChEBI" id="CHEBI:15378"/>
        <dbReference type="ChEBI" id="CHEBI:15379"/>
        <dbReference type="ChEBI" id="CHEBI:34310"/>
        <dbReference type="ChEBI" id="CHEBI:57618"/>
        <dbReference type="ChEBI" id="CHEBI:58210"/>
        <dbReference type="ChEBI" id="CHEBI:86165"/>
    </reaction>
    <physiologicalReaction direction="left-to-right" evidence="36">
        <dbReference type="Rhea" id="RHEA:46389"/>
    </physiologicalReaction>
</comment>
<dbReference type="InterPro" id="IPR002401">
    <property type="entry name" value="Cyt_P450_E_grp-I"/>
</dbReference>
<comment type="catalytic activity">
    <reaction evidence="29">
        <text>7-dehydrocholesterol + reduced [NADPH--hemoprotein reductase] + O2 = cholesta-5,7-dien-3beta,25-diol + oxidized [NADPH--hemoprotein reductase] + H2O + H(+)</text>
        <dbReference type="Rhea" id="RHEA:53240"/>
        <dbReference type="Rhea" id="RHEA-COMP:11964"/>
        <dbReference type="Rhea" id="RHEA-COMP:11965"/>
        <dbReference type="ChEBI" id="CHEBI:15377"/>
        <dbReference type="ChEBI" id="CHEBI:15378"/>
        <dbReference type="ChEBI" id="CHEBI:15379"/>
        <dbReference type="ChEBI" id="CHEBI:17759"/>
        <dbReference type="ChEBI" id="CHEBI:57618"/>
        <dbReference type="ChEBI" id="CHEBI:58210"/>
        <dbReference type="ChEBI" id="CHEBI:137057"/>
    </reaction>
    <physiologicalReaction direction="left-to-right" evidence="29">
        <dbReference type="Rhea" id="RHEA:53241"/>
    </physiologicalReaction>
</comment>
<keyword evidence="11" id="KW-0256">Endoplasmic reticulum</keyword>
<evidence type="ECO:0000256" key="47">
    <source>
        <dbReference type="SAM" id="Phobius"/>
    </source>
</evidence>
<comment type="similarity">
    <text evidence="6">Belongs to the cytochrome P450 family.</text>
</comment>
<comment type="catalytic activity">
    <reaction evidence="38">
        <text>progesterone + reduced [NADPH--hemoprotein reductase] + O2 = 17alpha-hydroxyprogesterone + oxidized [NADPH--hemoprotein reductase] + H2O + H(+)</text>
        <dbReference type="Rhea" id="RHEA:46308"/>
        <dbReference type="Rhea" id="RHEA-COMP:11964"/>
        <dbReference type="Rhea" id="RHEA-COMP:11965"/>
        <dbReference type="ChEBI" id="CHEBI:15377"/>
        <dbReference type="ChEBI" id="CHEBI:15378"/>
        <dbReference type="ChEBI" id="CHEBI:15379"/>
        <dbReference type="ChEBI" id="CHEBI:17026"/>
        <dbReference type="ChEBI" id="CHEBI:17252"/>
        <dbReference type="ChEBI" id="CHEBI:57618"/>
        <dbReference type="ChEBI" id="CHEBI:58210"/>
    </reaction>
    <physiologicalReaction direction="left-to-right" evidence="38">
        <dbReference type="Rhea" id="RHEA:46309"/>
    </physiologicalReaction>
</comment>
<dbReference type="GO" id="GO:0005506">
    <property type="term" value="F:iron ion binding"/>
    <property type="evidence" value="ECO:0007669"/>
    <property type="project" value="InterPro"/>
</dbReference>
<keyword evidence="20" id="KW-1207">Sterol metabolism</keyword>
<dbReference type="Bgee" id="ENSLOCG00000008757">
    <property type="expression patterns" value="Expressed in intestine and 13 other cell types or tissues"/>
</dbReference>
<reference evidence="48" key="3">
    <citation type="submission" date="2025-09" db="UniProtKB">
        <authorList>
            <consortium name="Ensembl"/>
        </authorList>
    </citation>
    <scope>IDENTIFICATION</scope>
</reference>
<dbReference type="InterPro" id="IPR036396">
    <property type="entry name" value="Cyt_P450_sf"/>
</dbReference>
<reference evidence="48" key="2">
    <citation type="submission" date="2025-08" db="UniProtKB">
        <authorList>
            <consortium name="Ensembl"/>
        </authorList>
    </citation>
    <scope>IDENTIFICATION</scope>
</reference>
<keyword evidence="14" id="KW-0560">Oxidoreductase</keyword>
<evidence type="ECO:0000256" key="18">
    <source>
        <dbReference type="ARBA" id="ARBA00023098"/>
    </source>
</evidence>
<keyword evidence="16" id="KW-0770">Synapse</keyword>
<evidence type="ECO:0000256" key="31">
    <source>
        <dbReference type="ARBA" id="ARBA00051188"/>
    </source>
</evidence>
<evidence type="ECO:0000256" key="30">
    <source>
        <dbReference type="ARBA" id="ARBA00050991"/>
    </source>
</evidence>
<evidence type="ECO:0000256" key="35">
    <source>
        <dbReference type="ARBA" id="ARBA00051748"/>
    </source>
</evidence>
<evidence type="ECO:0000256" key="29">
    <source>
        <dbReference type="ARBA" id="ARBA00050696"/>
    </source>
</evidence>
<evidence type="ECO:0000256" key="12">
    <source>
        <dbReference type="ARBA" id="ARBA00022848"/>
    </source>
</evidence>
<dbReference type="KEGG" id="loc:102686415"/>
<dbReference type="HOGENOM" id="CLU_001570_5_1_1"/>
<keyword evidence="21" id="KW-0753">Steroid metabolism</keyword>
<keyword evidence="9 47" id="KW-0812">Transmembrane</keyword>
<dbReference type="InterPro" id="IPR039983">
    <property type="entry name" value="CYP46A1"/>
</dbReference>
<dbReference type="CDD" id="cd20613">
    <property type="entry name" value="CYP46A1-like"/>
    <property type="match status" value="1"/>
</dbReference>
<dbReference type="Gene3D" id="1.10.630.10">
    <property type="entry name" value="Cytochrome P450"/>
    <property type="match status" value="1"/>
</dbReference>
<dbReference type="EMBL" id="AHAT01003929">
    <property type="status" value="NOT_ANNOTATED_CDS"/>
    <property type="molecule type" value="Genomic_DNA"/>
</dbReference>
<dbReference type="GO" id="GO:0030425">
    <property type="term" value="C:dendrite"/>
    <property type="evidence" value="ECO:0007669"/>
    <property type="project" value="UniProtKB-SubCell"/>
</dbReference>
<comment type="catalytic activity">
    <reaction evidence="39">
        <text>desmosterol + reduced [NADPH--hemoprotein reductase] + O2 = (24S)-25-epoxycholesterol + oxidized [NADPH--hemoprotein reductase] + H2O + H(+)</text>
        <dbReference type="Rhea" id="RHEA:53232"/>
        <dbReference type="Rhea" id="RHEA-COMP:11964"/>
        <dbReference type="Rhea" id="RHEA-COMP:11965"/>
        <dbReference type="ChEBI" id="CHEBI:15377"/>
        <dbReference type="ChEBI" id="CHEBI:15378"/>
        <dbReference type="ChEBI" id="CHEBI:15379"/>
        <dbReference type="ChEBI" id="CHEBI:17737"/>
        <dbReference type="ChEBI" id="CHEBI:41633"/>
        <dbReference type="ChEBI" id="CHEBI:57618"/>
        <dbReference type="ChEBI" id="CHEBI:58210"/>
    </reaction>
    <physiologicalReaction direction="left-to-right" evidence="39">
        <dbReference type="Rhea" id="RHEA:53233"/>
    </physiologicalReaction>
</comment>
<evidence type="ECO:0000256" key="1">
    <source>
        <dbReference type="ARBA" id="ARBA00001971"/>
    </source>
</evidence>
<dbReference type="OMA" id="WAINRAH"/>
<keyword evidence="17" id="KW-0503">Monooxygenase</keyword>
<comment type="catalytic activity">
    <reaction evidence="31">
        <text>testosterone + reduced [NADPH--hemoprotein reductase] + O2 = 16beta,17beta-dihydroxyandrost-4-en-3-one + oxidized [NADPH--hemoprotein reductase] + H2O + H(+)</text>
        <dbReference type="Rhea" id="RHEA:46304"/>
        <dbReference type="Rhea" id="RHEA-COMP:11964"/>
        <dbReference type="Rhea" id="RHEA-COMP:11965"/>
        <dbReference type="ChEBI" id="CHEBI:15377"/>
        <dbReference type="ChEBI" id="CHEBI:15378"/>
        <dbReference type="ChEBI" id="CHEBI:15379"/>
        <dbReference type="ChEBI" id="CHEBI:17347"/>
        <dbReference type="ChEBI" id="CHEBI:57618"/>
        <dbReference type="ChEBI" id="CHEBI:58210"/>
        <dbReference type="ChEBI" id="CHEBI:83027"/>
    </reaction>
    <physiologicalReaction direction="left-to-right" evidence="31">
        <dbReference type="Rhea" id="RHEA:46305"/>
    </physiologicalReaction>
</comment>
<evidence type="ECO:0000256" key="36">
    <source>
        <dbReference type="ARBA" id="ARBA00051763"/>
    </source>
</evidence>
<dbReference type="PANTHER" id="PTHR24293:SF0">
    <property type="entry name" value="CYP46A1 PROTEIN-RELATED"/>
    <property type="match status" value="1"/>
</dbReference>
<comment type="catalytic activity">
    <reaction evidence="34">
        <text>7alpha-hydroxycholesterol + reduced [NADPH--hemoprotein reductase] + O2 = (24S)-7alpha-dihydroxycholesterol + oxidized [NADPH--hemoprotein reductase] + H2O + H(+)</text>
        <dbReference type="Rhea" id="RHEA:46380"/>
        <dbReference type="Rhea" id="RHEA-COMP:11964"/>
        <dbReference type="Rhea" id="RHEA-COMP:11965"/>
        <dbReference type="ChEBI" id="CHEBI:15377"/>
        <dbReference type="ChEBI" id="CHEBI:15378"/>
        <dbReference type="ChEBI" id="CHEBI:15379"/>
        <dbReference type="ChEBI" id="CHEBI:17500"/>
        <dbReference type="ChEBI" id="CHEBI:37640"/>
        <dbReference type="ChEBI" id="CHEBI:57618"/>
        <dbReference type="ChEBI" id="CHEBI:58210"/>
    </reaction>
    <physiologicalReaction direction="left-to-right" evidence="34">
        <dbReference type="Rhea" id="RHEA:46381"/>
    </physiologicalReaction>
</comment>
<evidence type="ECO:0000256" key="14">
    <source>
        <dbReference type="ARBA" id="ARBA00023002"/>
    </source>
</evidence>
<dbReference type="GO" id="GO:0020037">
    <property type="term" value="F:heme binding"/>
    <property type="evidence" value="ECO:0000318"/>
    <property type="project" value="GO_Central"/>
</dbReference>
<evidence type="ECO:0000313" key="48">
    <source>
        <dbReference type="Ensembl" id="ENSLOCP00000010672.1"/>
    </source>
</evidence>
<dbReference type="InterPro" id="IPR001128">
    <property type="entry name" value="Cyt_P450"/>
</dbReference>
<evidence type="ECO:0000256" key="8">
    <source>
        <dbReference type="ARBA" id="ARBA00022617"/>
    </source>
</evidence>
<evidence type="ECO:0000256" key="9">
    <source>
        <dbReference type="ARBA" id="ARBA00022692"/>
    </source>
</evidence>
<evidence type="ECO:0000256" key="43">
    <source>
        <dbReference type="ARBA" id="ARBA00077287"/>
    </source>
</evidence>
<evidence type="ECO:0000256" key="19">
    <source>
        <dbReference type="ARBA" id="ARBA00023136"/>
    </source>
</evidence>
<dbReference type="EC" id="1.14.14.25" evidence="41"/>
<evidence type="ECO:0000256" key="45">
    <source>
        <dbReference type="ARBA" id="ARBA00080170"/>
    </source>
</evidence>
<evidence type="ECO:0000256" key="16">
    <source>
        <dbReference type="ARBA" id="ARBA00023018"/>
    </source>
</evidence>
<evidence type="ECO:0000256" key="44">
    <source>
        <dbReference type="ARBA" id="ARBA00079170"/>
    </source>
</evidence>
<comment type="subcellular location">
    <subcellularLocation>
        <location evidence="3">Cell projection</location>
        <location evidence="3">Dendrite</location>
    </subcellularLocation>
    <subcellularLocation>
        <location evidence="4">Endoplasmic reticulum membrane</location>
        <topology evidence="4">Single-pass membrane protein</topology>
    </subcellularLocation>
    <subcellularLocation>
        <location evidence="2">Microsome membrane</location>
        <topology evidence="2">Single-pass membrane protein</topology>
    </subcellularLocation>
    <subcellularLocation>
        <location evidence="24">Postsynapse</location>
    </subcellularLocation>
    <subcellularLocation>
        <location evidence="23">Presynapse</location>
    </subcellularLocation>
</comment>
<dbReference type="Proteomes" id="UP000018468">
    <property type="component" value="Linkage group LG7"/>
</dbReference>
<dbReference type="OrthoDB" id="1470350at2759"/>
<evidence type="ECO:0000256" key="5">
    <source>
        <dbReference type="ARBA" id="ARBA00005108"/>
    </source>
</evidence>
<keyword evidence="8 46" id="KW-0349">Heme</keyword>
<name>W5MQL3_LEPOC</name>
<keyword evidence="22" id="KW-0966">Cell projection</keyword>
<dbReference type="eggNOG" id="KOG0157">
    <property type="taxonomic scope" value="Eukaryota"/>
</dbReference>
<evidence type="ECO:0000256" key="38">
    <source>
        <dbReference type="ARBA" id="ARBA00052074"/>
    </source>
</evidence>
<comment type="catalytic activity">
    <reaction evidence="30">
        <text>cholesterol + reduced [NADPH--hemoprotein reductase] + O2 = (24S)-hydroxycholesterol + oxidized [NADPH--hemoprotein reductase] + H2O + H(+)</text>
        <dbReference type="Rhea" id="RHEA:22716"/>
        <dbReference type="Rhea" id="RHEA-COMP:11964"/>
        <dbReference type="Rhea" id="RHEA-COMP:11965"/>
        <dbReference type="ChEBI" id="CHEBI:15377"/>
        <dbReference type="ChEBI" id="CHEBI:15378"/>
        <dbReference type="ChEBI" id="CHEBI:15379"/>
        <dbReference type="ChEBI" id="CHEBI:16113"/>
        <dbReference type="ChEBI" id="CHEBI:34310"/>
        <dbReference type="ChEBI" id="CHEBI:57618"/>
        <dbReference type="ChEBI" id="CHEBI:58210"/>
        <dbReference type="EC" id="1.14.14.25"/>
    </reaction>
    <physiologicalReaction direction="left-to-right" evidence="30">
        <dbReference type="Rhea" id="RHEA:22717"/>
    </physiologicalReaction>
</comment>
<sequence>MALLSSVAQCVSSVLLYLFFLLLCAFILYCLYVKYIHMKFDHIPGPPRDSFLLGHSYTLNKKFEDYRVVHDQFLEWAEKYGPVYRVNFLHTVMLTVTSPEAVKELLMSPKYPKDPVAYKRLFYLFRKRFLGNGLLTDPDHDHWYKQRRVMDSAFSNSYLKGLMGTFNEKAECLMEKLQEKAETQEHANMHHLVNRVTLDVITTTAFGMELNLLDDDTTPFPRAISLCLKGMVRYVRNPFMKFFPWNWKFIKEVEDSAVLLRRTGRECIEKRKQAVRAGEDVPRDILTRILESAEEHGDYDDEQMLDNFVTFFVAGQETTANQIAFTIMELTRQPEITKRLRNEIDDVLGSKREIDYEDLGKLTYLTQVLKESLRLYPPGPGTSRWIAEDSVIEGIFIPGGASVTLNTYIMGRMEKFFKDPLKFDPDRFHPDAPKPYFCYFPFALGHRSCLGQVFSQMEAKVVMAKLLQRFEFQLVPGQPYGIMDTGTLRPHGGVVCRVTPYSRKGS</sequence>
<keyword evidence="7" id="KW-0153">Cholesterol metabolism</keyword>
<evidence type="ECO:0000256" key="13">
    <source>
        <dbReference type="ARBA" id="ARBA00022989"/>
    </source>
</evidence>
<dbReference type="PRINTS" id="PR00385">
    <property type="entry name" value="P450"/>
</dbReference>
<comment type="catalytic activity">
    <reaction evidence="27">
        <text>testosterone + reduced [NADPH--hemoprotein reductase] + O2 = 2-hydroxytestosterone + oxidized [NADPH--hemoprotein reductase] + H2O + H(+)</text>
        <dbReference type="Rhea" id="RHEA:46300"/>
        <dbReference type="Rhea" id="RHEA-COMP:11964"/>
        <dbReference type="Rhea" id="RHEA-COMP:11965"/>
        <dbReference type="ChEBI" id="CHEBI:15377"/>
        <dbReference type="ChEBI" id="CHEBI:15378"/>
        <dbReference type="ChEBI" id="CHEBI:15379"/>
        <dbReference type="ChEBI" id="CHEBI:17347"/>
        <dbReference type="ChEBI" id="CHEBI:57618"/>
        <dbReference type="ChEBI" id="CHEBI:58210"/>
        <dbReference type="ChEBI" id="CHEBI:86013"/>
    </reaction>
    <physiologicalReaction direction="left-to-right" evidence="27">
        <dbReference type="Rhea" id="RHEA:46301"/>
    </physiologicalReaction>
</comment>
<keyword evidence="19 47" id="KW-0472">Membrane</keyword>
<evidence type="ECO:0000256" key="26">
    <source>
        <dbReference type="ARBA" id="ARBA00050139"/>
    </source>
</evidence>
<evidence type="ECO:0000256" key="37">
    <source>
        <dbReference type="ARBA" id="ARBA00051817"/>
    </source>
</evidence>
<dbReference type="GO" id="GO:0098794">
    <property type="term" value="C:postsynapse"/>
    <property type="evidence" value="ECO:0007669"/>
    <property type="project" value="UniProtKB-SubCell"/>
</dbReference>
<evidence type="ECO:0000256" key="2">
    <source>
        <dbReference type="ARBA" id="ARBA00004111"/>
    </source>
</evidence>
<comment type="catalytic activity">
    <reaction evidence="26">
        <text>desmosterol + reduced [NADPH--hemoprotein reductase] + O2 = (24Z),26-hydroxydesmosterol + oxidized [NADPH--hemoprotein reductase] + H2O + H(+)</text>
        <dbReference type="Rhea" id="RHEA:53236"/>
        <dbReference type="Rhea" id="RHEA-COMP:11964"/>
        <dbReference type="Rhea" id="RHEA-COMP:11965"/>
        <dbReference type="ChEBI" id="CHEBI:15377"/>
        <dbReference type="ChEBI" id="CHEBI:15378"/>
        <dbReference type="ChEBI" id="CHEBI:15379"/>
        <dbReference type="ChEBI" id="CHEBI:17737"/>
        <dbReference type="ChEBI" id="CHEBI:57618"/>
        <dbReference type="ChEBI" id="CHEBI:58210"/>
        <dbReference type="ChEBI" id="CHEBI:137053"/>
    </reaction>
    <physiologicalReaction direction="left-to-right" evidence="26">
        <dbReference type="Rhea" id="RHEA:53237"/>
    </physiologicalReaction>
</comment>
<feature type="binding site" description="axial binding residue" evidence="46">
    <location>
        <position position="449"/>
    </location>
    <ligand>
        <name>heme</name>
        <dbReference type="ChEBI" id="CHEBI:30413"/>
    </ligand>
    <ligandPart>
        <name>Fe</name>
        <dbReference type="ChEBI" id="CHEBI:18248"/>
    </ligandPart>
</feature>
<comment type="pathway">
    <text evidence="25">Steroid metabolism; cholesterol degradation.</text>
</comment>
<dbReference type="FunCoup" id="W5MQL3">
    <property type="interactions" value="171"/>
</dbReference>
<evidence type="ECO:0000256" key="25">
    <source>
        <dbReference type="ARBA" id="ARBA00049645"/>
    </source>
</evidence>
<proteinExistence type="inferred from homology"/>
<comment type="catalytic activity">
    <reaction evidence="32">
        <text>testosterone + reduced [NADPH--hemoprotein reductase] + O2 = 6beta,17beta-dihydroxyandrost-4-en-3-one + oxidized [NADPH--hemoprotein reductase] + H2O + H(+)</text>
        <dbReference type="Rhea" id="RHEA:46296"/>
        <dbReference type="Rhea" id="RHEA-COMP:11964"/>
        <dbReference type="Rhea" id="RHEA-COMP:11965"/>
        <dbReference type="ChEBI" id="CHEBI:15377"/>
        <dbReference type="ChEBI" id="CHEBI:15378"/>
        <dbReference type="ChEBI" id="CHEBI:15379"/>
        <dbReference type="ChEBI" id="CHEBI:17347"/>
        <dbReference type="ChEBI" id="CHEBI:34477"/>
        <dbReference type="ChEBI" id="CHEBI:57618"/>
        <dbReference type="ChEBI" id="CHEBI:58210"/>
    </reaction>
    <physiologicalReaction direction="left-to-right" evidence="32">
        <dbReference type="Rhea" id="RHEA:46297"/>
    </physiologicalReaction>
</comment>
<comment type="catalytic activity">
    <reaction evidence="28">
        <text>(24S)-hydroxycholesterol + reduced [NADPH--hemoprotein reductase] + O2 = 24S,25-dihydroxycholesterol + oxidized [NADPH--hemoprotein reductase] + H2O + H(+)</text>
        <dbReference type="Rhea" id="RHEA:46384"/>
        <dbReference type="Rhea" id="RHEA-COMP:11964"/>
        <dbReference type="Rhea" id="RHEA-COMP:11965"/>
        <dbReference type="ChEBI" id="CHEBI:15377"/>
        <dbReference type="ChEBI" id="CHEBI:15378"/>
        <dbReference type="ChEBI" id="CHEBI:15379"/>
        <dbReference type="ChEBI" id="CHEBI:34310"/>
        <dbReference type="ChEBI" id="CHEBI:57618"/>
        <dbReference type="ChEBI" id="CHEBI:58210"/>
        <dbReference type="ChEBI" id="CHEBI:86074"/>
    </reaction>
    <physiologicalReaction direction="left-to-right" evidence="28">
        <dbReference type="Rhea" id="RHEA:46385"/>
    </physiologicalReaction>
</comment>
<keyword evidence="15 46" id="KW-0408">Iron</keyword>
<evidence type="ECO:0000256" key="11">
    <source>
        <dbReference type="ARBA" id="ARBA00022824"/>
    </source>
</evidence>
<dbReference type="PRINTS" id="PR00463">
    <property type="entry name" value="EP450I"/>
</dbReference>
<evidence type="ECO:0000256" key="39">
    <source>
        <dbReference type="ARBA" id="ARBA00052870"/>
    </source>
</evidence>
<dbReference type="SUPFAM" id="SSF48264">
    <property type="entry name" value="Cytochrome P450"/>
    <property type="match status" value="1"/>
</dbReference>
<dbReference type="GeneID" id="102686415"/>
<evidence type="ECO:0000256" key="40">
    <source>
        <dbReference type="ARBA" id="ARBA00054645"/>
    </source>
</evidence>
<dbReference type="GeneTree" id="ENSGT00940000156927"/>
<keyword evidence="18" id="KW-0443">Lipid metabolism</keyword>
<keyword evidence="12" id="KW-0492">Microsome</keyword>
<comment type="catalytic activity">
    <reaction evidence="33">
        <text>4beta-hydroxycholesterol + reduced [NADPH--hemoprotein reductase] + O2 = 4beta,24S-dihydroxycholesterol + oxidized [NADPH--hemoprotein reductase] + H2O + H(+)</text>
        <dbReference type="Rhea" id="RHEA:46392"/>
        <dbReference type="Rhea" id="RHEA-COMP:11964"/>
        <dbReference type="Rhea" id="RHEA-COMP:11965"/>
        <dbReference type="ChEBI" id="CHEBI:15377"/>
        <dbReference type="ChEBI" id="CHEBI:15378"/>
        <dbReference type="ChEBI" id="CHEBI:15379"/>
        <dbReference type="ChEBI" id="CHEBI:57618"/>
        <dbReference type="ChEBI" id="CHEBI:58210"/>
        <dbReference type="ChEBI" id="CHEBI:85778"/>
        <dbReference type="ChEBI" id="CHEBI:86087"/>
    </reaction>
    <physiologicalReaction direction="left-to-right" evidence="33">
        <dbReference type="Rhea" id="RHEA:46393"/>
    </physiologicalReaction>
</comment>
<comment type="catalytic activity">
    <reaction evidence="35">
        <text>cholestanol + reduced [NADPH--hemoprotein reductase] + O2 = (24S)-hydroxycholestanol + oxidized [NADPH--hemoprotein reductase] + H2O + H(+)</text>
        <dbReference type="Rhea" id="RHEA:53808"/>
        <dbReference type="Rhea" id="RHEA-COMP:11964"/>
        <dbReference type="Rhea" id="RHEA-COMP:11965"/>
        <dbReference type="ChEBI" id="CHEBI:15377"/>
        <dbReference type="ChEBI" id="CHEBI:15378"/>
        <dbReference type="ChEBI" id="CHEBI:15379"/>
        <dbReference type="ChEBI" id="CHEBI:57618"/>
        <dbReference type="ChEBI" id="CHEBI:58210"/>
        <dbReference type="ChEBI" id="CHEBI:86570"/>
        <dbReference type="ChEBI" id="CHEBI:137687"/>
    </reaction>
    <physiologicalReaction direction="left-to-right" evidence="35">
        <dbReference type="Rhea" id="RHEA:53809"/>
    </physiologicalReaction>
</comment>
<accession>W5MQL3</accession>
<evidence type="ECO:0000256" key="20">
    <source>
        <dbReference type="ARBA" id="ARBA00023166"/>
    </source>
</evidence>
<dbReference type="AlphaFoldDB" id="W5MQL3"/>
<evidence type="ECO:0000256" key="34">
    <source>
        <dbReference type="ARBA" id="ARBA00051606"/>
    </source>
</evidence>
<evidence type="ECO:0000256" key="41">
    <source>
        <dbReference type="ARBA" id="ARBA00066440"/>
    </source>
</evidence>
<organism evidence="48 49">
    <name type="scientific">Lepisosteus oculatus</name>
    <name type="common">Spotted gar</name>
    <dbReference type="NCBI Taxonomy" id="7918"/>
    <lineage>
        <taxon>Eukaryota</taxon>
        <taxon>Metazoa</taxon>
        <taxon>Chordata</taxon>
        <taxon>Craniata</taxon>
        <taxon>Vertebrata</taxon>
        <taxon>Euteleostomi</taxon>
        <taxon>Actinopterygii</taxon>
        <taxon>Neopterygii</taxon>
        <taxon>Holostei</taxon>
        <taxon>Semionotiformes</taxon>
        <taxon>Lepisosteidae</taxon>
        <taxon>Lepisosteus</taxon>
    </lineage>
</organism>
<keyword evidence="13 47" id="KW-1133">Transmembrane helix</keyword>
<comment type="cofactor">
    <cofactor evidence="1 46">
        <name>heme</name>
        <dbReference type="ChEBI" id="CHEBI:30413"/>
    </cofactor>
</comment>
<keyword evidence="10 46" id="KW-0479">Metal-binding</keyword>
<evidence type="ECO:0000256" key="6">
    <source>
        <dbReference type="ARBA" id="ARBA00010617"/>
    </source>
</evidence>
<evidence type="ECO:0000256" key="21">
    <source>
        <dbReference type="ARBA" id="ARBA00023221"/>
    </source>
</evidence>
<evidence type="ECO:0000256" key="10">
    <source>
        <dbReference type="ARBA" id="ARBA00022723"/>
    </source>
</evidence>
<feature type="transmembrane region" description="Helical" evidence="47">
    <location>
        <begin position="6"/>
        <end position="32"/>
    </location>
</feature>
<keyword evidence="49" id="KW-1185">Reference proteome</keyword>
<evidence type="ECO:0000256" key="24">
    <source>
        <dbReference type="ARBA" id="ARBA00034110"/>
    </source>
</evidence>
<evidence type="ECO:0000256" key="22">
    <source>
        <dbReference type="ARBA" id="ARBA00023273"/>
    </source>
</evidence>
<evidence type="ECO:0000256" key="23">
    <source>
        <dbReference type="ARBA" id="ARBA00034106"/>
    </source>
</evidence>
<dbReference type="Pfam" id="PF00067">
    <property type="entry name" value="p450"/>
    <property type="match status" value="1"/>
</dbReference>
<dbReference type="GO" id="GO:0098793">
    <property type="term" value="C:presynapse"/>
    <property type="evidence" value="ECO:0007669"/>
    <property type="project" value="UniProtKB-SubCell"/>
</dbReference>
<comment type="catalytic activity">
    <reaction evidence="37">
        <text>7-dehydrocholesterol + reduced [NADPH--hemoprotein reductase] + O2 = cholesta-5,7-dien-3beta,24S-diol + oxidized [NADPH--hemoprotein reductase] + H2O + H(+)</text>
        <dbReference type="Rhea" id="RHEA:53244"/>
        <dbReference type="Rhea" id="RHEA-COMP:11964"/>
        <dbReference type="Rhea" id="RHEA-COMP:11965"/>
        <dbReference type="ChEBI" id="CHEBI:15377"/>
        <dbReference type="ChEBI" id="CHEBI:15378"/>
        <dbReference type="ChEBI" id="CHEBI:15379"/>
        <dbReference type="ChEBI" id="CHEBI:17759"/>
        <dbReference type="ChEBI" id="CHEBI:57618"/>
        <dbReference type="ChEBI" id="CHEBI:58210"/>
        <dbReference type="ChEBI" id="CHEBI:137061"/>
    </reaction>
    <physiologicalReaction direction="left-to-right" evidence="37">
        <dbReference type="Rhea" id="RHEA:53245"/>
    </physiologicalReaction>
</comment>
<evidence type="ECO:0000256" key="42">
    <source>
        <dbReference type="ARBA" id="ARBA00068948"/>
    </source>
</evidence>
<evidence type="ECO:0000256" key="7">
    <source>
        <dbReference type="ARBA" id="ARBA00022548"/>
    </source>
</evidence>
<evidence type="ECO:0000256" key="3">
    <source>
        <dbReference type="ARBA" id="ARBA00004279"/>
    </source>
</evidence>
<evidence type="ECO:0000256" key="27">
    <source>
        <dbReference type="ARBA" id="ARBA00050344"/>
    </source>
</evidence>
<evidence type="ECO:0000256" key="15">
    <source>
        <dbReference type="ARBA" id="ARBA00023004"/>
    </source>
</evidence>
<evidence type="ECO:0000256" key="28">
    <source>
        <dbReference type="ARBA" id="ARBA00050430"/>
    </source>
</evidence>
<dbReference type="Ensembl" id="ENSLOCT00000010687.1">
    <property type="protein sequence ID" value="ENSLOCP00000010672.1"/>
    <property type="gene ID" value="ENSLOCG00000008757.1"/>
</dbReference>
<dbReference type="GO" id="GO:0033781">
    <property type="term" value="F:cholesterol 24-hydroxylase activity"/>
    <property type="evidence" value="ECO:0000318"/>
    <property type="project" value="GO_Central"/>
</dbReference>
<dbReference type="GO" id="GO:0005789">
    <property type="term" value="C:endoplasmic reticulum membrane"/>
    <property type="evidence" value="ECO:0007669"/>
    <property type="project" value="UniProtKB-SubCell"/>
</dbReference>
<protein>
    <recommendedName>
        <fullName evidence="42">Cholesterol 24-hydroxylase</fullName>
        <ecNumber evidence="41">1.14.14.25</ecNumber>
    </recommendedName>
    <alternativeName>
        <fullName evidence="44">Cholesterol 24-monooxygenase</fullName>
    </alternativeName>
    <alternativeName>
        <fullName evidence="43">Cholesterol 24S-hydroxylase</fullName>
    </alternativeName>
    <alternativeName>
        <fullName evidence="45">Cytochrome P450 46A1</fullName>
    </alternativeName>
</protein>
<evidence type="ECO:0000256" key="32">
    <source>
        <dbReference type="ARBA" id="ARBA00051503"/>
    </source>
</evidence>
<dbReference type="STRING" id="7918.ENSLOCP00000010672"/>
<evidence type="ECO:0000313" key="49">
    <source>
        <dbReference type="Proteomes" id="UP000018468"/>
    </source>
</evidence>
<evidence type="ECO:0000256" key="33">
    <source>
        <dbReference type="ARBA" id="ARBA00051527"/>
    </source>
</evidence>
<dbReference type="PANTHER" id="PTHR24293">
    <property type="entry name" value="CYTOCHROME P450 FAMILY 46 SUBFAMILY A"/>
    <property type="match status" value="1"/>
</dbReference>
<evidence type="ECO:0000256" key="4">
    <source>
        <dbReference type="ARBA" id="ARBA00004389"/>
    </source>
</evidence>